<organism evidence="8 9">
    <name type="scientific">Colwellia marinimaniae</name>
    <dbReference type="NCBI Taxonomy" id="1513592"/>
    <lineage>
        <taxon>Bacteria</taxon>
        <taxon>Pseudomonadati</taxon>
        <taxon>Pseudomonadota</taxon>
        <taxon>Gammaproteobacteria</taxon>
        <taxon>Alteromonadales</taxon>
        <taxon>Colwelliaceae</taxon>
        <taxon>Colwellia</taxon>
    </lineage>
</organism>
<comment type="caution">
    <text evidence="8">The sequence shown here is derived from an EMBL/GenBank/DDBJ whole genome shotgun (WGS) entry which is preliminary data.</text>
</comment>
<feature type="transmembrane region" description="Helical" evidence="7">
    <location>
        <begin position="426"/>
        <end position="446"/>
    </location>
</feature>
<keyword evidence="5 7" id="KW-1133">Transmembrane helix</keyword>
<feature type="transmembrane region" description="Helical" evidence="7">
    <location>
        <begin position="452"/>
        <end position="472"/>
    </location>
</feature>
<proteinExistence type="predicted"/>
<feature type="transmembrane region" description="Helical" evidence="7">
    <location>
        <begin position="63"/>
        <end position="86"/>
    </location>
</feature>
<accession>A0ABQ0MUD5</accession>
<keyword evidence="9" id="KW-1185">Reference proteome</keyword>
<evidence type="ECO:0000256" key="4">
    <source>
        <dbReference type="ARBA" id="ARBA00022692"/>
    </source>
</evidence>
<feature type="transmembrane region" description="Helical" evidence="7">
    <location>
        <begin position="217"/>
        <end position="235"/>
    </location>
</feature>
<evidence type="ECO:0000256" key="3">
    <source>
        <dbReference type="ARBA" id="ARBA00022475"/>
    </source>
</evidence>
<dbReference type="Gene3D" id="1.10.3720.10">
    <property type="entry name" value="MetI-like"/>
    <property type="match status" value="2"/>
</dbReference>
<dbReference type="InterPro" id="IPR035906">
    <property type="entry name" value="MetI-like_sf"/>
</dbReference>
<keyword evidence="2" id="KW-0813">Transport</keyword>
<gene>
    <name evidence="8" type="primary">phnE</name>
    <name evidence="8" type="ORF">MTCD1_01576</name>
</gene>
<keyword evidence="3" id="KW-1003">Cell membrane</keyword>
<keyword evidence="6 7" id="KW-0472">Membrane</keyword>
<evidence type="ECO:0000256" key="5">
    <source>
        <dbReference type="ARBA" id="ARBA00022989"/>
    </source>
</evidence>
<evidence type="ECO:0000256" key="7">
    <source>
        <dbReference type="SAM" id="Phobius"/>
    </source>
</evidence>
<feature type="transmembrane region" description="Helical" evidence="7">
    <location>
        <begin position="297"/>
        <end position="323"/>
    </location>
</feature>
<feature type="transmembrane region" description="Helical" evidence="7">
    <location>
        <begin position="240"/>
        <end position="257"/>
    </location>
</feature>
<dbReference type="Proteomes" id="UP000197068">
    <property type="component" value="Unassembled WGS sequence"/>
</dbReference>
<dbReference type="EMBL" id="BDQM01000010">
    <property type="protein sequence ID" value="GAW95970.1"/>
    <property type="molecule type" value="Genomic_DNA"/>
</dbReference>
<evidence type="ECO:0000313" key="9">
    <source>
        <dbReference type="Proteomes" id="UP000197068"/>
    </source>
</evidence>
<evidence type="ECO:0000313" key="8">
    <source>
        <dbReference type="EMBL" id="GAW95970.1"/>
    </source>
</evidence>
<feature type="transmembrane region" description="Helical" evidence="7">
    <location>
        <begin position="160"/>
        <end position="178"/>
    </location>
</feature>
<reference evidence="8 9" key="1">
    <citation type="submission" date="2017-06" db="EMBL/GenBank/DDBJ databases">
        <title>Whole Genome Sequences of Colwellia marinimaniae MTCD1.</title>
        <authorList>
            <person name="Kusumoto H."/>
            <person name="Inoue M."/>
            <person name="Tanikawa K."/>
            <person name="Maeji H."/>
            <person name="Cameron J.H."/>
            <person name="Bartlett D.H."/>
        </authorList>
    </citation>
    <scope>NUCLEOTIDE SEQUENCE [LARGE SCALE GENOMIC DNA]</scope>
    <source>
        <strain evidence="8 9">MTCD1</strain>
    </source>
</reference>
<name>A0ABQ0MUD5_9GAMM</name>
<feature type="transmembrane region" description="Helical" evidence="7">
    <location>
        <begin position="185"/>
        <end position="205"/>
    </location>
</feature>
<dbReference type="PANTHER" id="PTHR30043:SF1">
    <property type="entry name" value="ABC TRANSPORT SYSTEM PERMEASE PROTEIN P69"/>
    <property type="match status" value="1"/>
</dbReference>
<feature type="transmembrane region" description="Helical" evidence="7">
    <location>
        <begin position="107"/>
        <end position="140"/>
    </location>
</feature>
<evidence type="ECO:0000256" key="2">
    <source>
        <dbReference type="ARBA" id="ARBA00022448"/>
    </source>
</evidence>
<dbReference type="SUPFAM" id="SSF161098">
    <property type="entry name" value="MetI-like"/>
    <property type="match status" value="2"/>
</dbReference>
<protein>
    <submittedName>
        <fullName evidence="8">Phosphonate ABC transporter, permease protein PhnE</fullName>
    </submittedName>
</protein>
<keyword evidence="4 7" id="KW-0812">Transmembrane</keyword>
<evidence type="ECO:0000256" key="1">
    <source>
        <dbReference type="ARBA" id="ARBA00004651"/>
    </source>
</evidence>
<sequence>MITVDTTARKYRLISLFIASLGIITLLMADIEISATDPMDELLAILAGFISPDLSQIDYLAEALLTTVFFAVVGISIAATLGIFLAPLHHLPLISHFCAFIRSIHELFWALIFLQMFGLSSITGVLAIAIPYTGIFARVYSDILEQSPLDRRHWINDTSLSVWLYTGIIPCWAAIAQYTRYRFECGLRSAAILGFIGLPTLGYYLETAFSQGQYNEAAGLLLLFFAMIATLKWWLNIRLVLLYLIAAIVYLPWQSQLEFKYLVRFITQDIVPQPLLEPTLNLSHLSQWFGDLVSGQILPGIGASLLLSVSALLCCGVIALLTWPLASRAIIGRGYILGHGLLIVMRSTPEIILAFVIMLIIGPSMLPAILALALHNGAIIGYLLAHRADTVPLRVDRPNGLNLWAYELQPQIYPSFISLIFYRFEVILRESAILGMLGVTTIGFYIDSAFEALFFDVALILILVTAALNMLVNSISLRLRRYLALDRILTA</sequence>
<comment type="subcellular location">
    <subcellularLocation>
        <location evidence="1">Cell membrane</location>
        <topology evidence="1">Multi-pass membrane protein</topology>
    </subcellularLocation>
</comment>
<evidence type="ECO:0000256" key="6">
    <source>
        <dbReference type="ARBA" id="ARBA00023136"/>
    </source>
</evidence>
<feature type="transmembrane region" description="Helical" evidence="7">
    <location>
        <begin position="335"/>
        <end position="361"/>
    </location>
</feature>
<dbReference type="PANTHER" id="PTHR30043">
    <property type="entry name" value="PHOSPHONATES TRANSPORT SYSTEM PERMEASE PROTEIN"/>
    <property type="match status" value="1"/>
</dbReference>